<keyword evidence="1" id="KW-0597">Phosphoprotein</keyword>
<sequence length="235" mass="26183">MRILIVEDVVLVAERIAYLVKQTFPEPIARLDVALTYDQAAQSLAERPYDLVFLDLNLHGREGFGLIDPAASYRTVVITAHDGEAARAFDLGVFDFIRKPITEQRFALAVTRFLRAAQSPNRAVAYLAVKSRGRVDMVAVTDIDYIKAAKNHAEIVRRSGGSLLHEYNIQRVQALLPDDFLRVHRSYLVARGAITRLVNRGGGRYQAVLVSGSTIPVNRVSYRALQQRPANEDGP</sequence>
<dbReference type="Gene3D" id="2.40.50.1020">
    <property type="entry name" value="LytTr DNA-binding domain"/>
    <property type="match status" value="1"/>
</dbReference>
<dbReference type="PANTHER" id="PTHR37299">
    <property type="entry name" value="TRANSCRIPTIONAL REGULATOR-RELATED"/>
    <property type="match status" value="1"/>
</dbReference>
<evidence type="ECO:0000313" key="4">
    <source>
        <dbReference type="EMBL" id="MBO1319387.1"/>
    </source>
</evidence>
<protein>
    <submittedName>
        <fullName evidence="4">Response regulator transcription factor</fullName>
    </submittedName>
</protein>
<dbReference type="RefSeq" id="WP_207859208.1">
    <property type="nucleotide sequence ID" value="NZ_JAFREP010000011.1"/>
</dbReference>
<evidence type="ECO:0000259" key="3">
    <source>
        <dbReference type="PROSITE" id="PS50930"/>
    </source>
</evidence>
<dbReference type="SMART" id="SM00448">
    <property type="entry name" value="REC"/>
    <property type="match status" value="1"/>
</dbReference>
<dbReference type="GO" id="GO:0003677">
    <property type="term" value="F:DNA binding"/>
    <property type="evidence" value="ECO:0007669"/>
    <property type="project" value="InterPro"/>
</dbReference>
<evidence type="ECO:0000259" key="2">
    <source>
        <dbReference type="PROSITE" id="PS50110"/>
    </source>
</evidence>
<dbReference type="SMART" id="SM00850">
    <property type="entry name" value="LytTR"/>
    <property type="match status" value="1"/>
</dbReference>
<dbReference type="PANTHER" id="PTHR37299:SF1">
    <property type="entry name" value="STAGE 0 SPORULATION PROTEIN A HOMOLOG"/>
    <property type="match status" value="1"/>
</dbReference>
<dbReference type="Proteomes" id="UP000664417">
    <property type="component" value="Unassembled WGS sequence"/>
</dbReference>
<dbReference type="Gene3D" id="3.40.50.2300">
    <property type="match status" value="1"/>
</dbReference>
<dbReference type="InterPro" id="IPR007492">
    <property type="entry name" value="LytTR_DNA-bd_dom"/>
</dbReference>
<keyword evidence="5" id="KW-1185">Reference proteome</keyword>
<name>A0A8J7Q2K3_9BACT</name>
<feature type="domain" description="Response regulatory" evidence="2">
    <location>
        <begin position="2"/>
        <end position="114"/>
    </location>
</feature>
<dbReference type="GO" id="GO:0000156">
    <property type="term" value="F:phosphorelay response regulator activity"/>
    <property type="evidence" value="ECO:0007669"/>
    <property type="project" value="InterPro"/>
</dbReference>
<dbReference type="InterPro" id="IPR011006">
    <property type="entry name" value="CheY-like_superfamily"/>
</dbReference>
<accession>A0A8J7Q2K3</accession>
<dbReference type="Pfam" id="PF00072">
    <property type="entry name" value="Response_reg"/>
    <property type="match status" value="1"/>
</dbReference>
<gene>
    <name evidence="4" type="ORF">J3U88_13015</name>
</gene>
<dbReference type="EMBL" id="JAFREP010000011">
    <property type="protein sequence ID" value="MBO1319387.1"/>
    <property type="molecule type" value="Genomic_DNA"/>
</dbReference>
<dbReference type="AlphaFoldDB" id="A0A8J7Q2K3"/>
<evidence type="ECO:0000313" key="5">
    <source>
        <dbReference type="Proteomes" id="UP000664417"/>
    </source>
</evidence>
<reference evidence="4" key="1">
    <citation type="submission" date="2021-03" db="EMBL/GenBank/DDBJ databases">
        <authorList>
            <person name="Wang G."/>
        </authorList>
    </citation>
    <scope>NUCLEOTIDE SEQUENCE</scope>
    <source>
        <strain evidence="4">KCTC 12899</strain>
    </source>
</reference>
<dbReference type="SUPFAM" id="SSF52172">
    <property type="entry name" value="CheY-like"/>
    <property type="match status" value="1"/>
</dbReference>
<organism evidence="4 5">
    <name type="scientific">Acanthopleuribacter pedis</name>
    <dbReference type="NCBI Taxonomy" id="442870"/>
    <lineage>
        <taxon>Bacteria</taxon>
        <taxon>Pseudomonadati</taxon>
        <taxon>Acidobacteriota</taxon>
        <taxon>Holophagae</taxon>
        <taxon>Acanthopleuribacterales</taxon>
        <taxon>Acanthopleuribacteraceae</taxon>
        <taxon>Acanthopleuribacter</taxon>
    </lineage>
</organism>
<evidence type="ECO:0000256" key="1">
    <source>
        <dbReference type="PROSITE-ProRule" id="PRU00169"/>
    </source>
</evidence>
<dbReference type="InterPro" id="IPR001789">
    <property type="entry name" value="Sig_transdc_resp-reg_receiver"/>
</dbReference>
<feature type="domain" description="HTH LytTR-type" evidence="3">
    <location>
        <begin position="127"/>
        <end position="231"/>
    </location>
</feature>
<feature type="modified residue" description="4-aspartylphosphate" evidence="1">
    <location>
        <position position="55"/>
    </location>
</feature>
<dbReference type="PROSITE" id="PS50110">
    <property type="entry name" value="RESPONSE_REGULATORY"/>
    <property type="match status" value="1"/>
</dbReference>
<comment type="caution">
    <text evidence="4">The sequence shown here is derived from an EMBL/GenBank/DDBJ whole genome shotgun (WGS) entry which is preliminary data.</text>
</comment>
<dbReference type="PROSITE" id="PS50930">
    <property type="entry name" value="HTH_LYTTR"/>
    <property type="match status" value="1"/>
</dbReference>
<dbReference type="InterPro" id="IPR046947">
    <property type="entry name" value="LytR-like"/>
</dbReference>
<proteinExistence type="predicted"/>
<dbReference type="Pfam" id="PF04397">
    <property type="entry name" value="LytTR"/>
    <property type="match status" value="1"/>
</dbReference>